<reference evidence="5 6" key="1">
    <citation type="submission" date="2017-08" db="EMBL/GenBank/DDBJ databases">
        <authorList>
            <person name="de Groot N.N."/>
        </authorList>
    </citation>
    <scope>NUCLEOTIDE SEQUENCE [LARGE SCALE GENOMIC DNA]</scope>
    <source>
        <strain evidence="5 6">JC228</strain>
    </source>
</reference>
<dbReference type="Proteomes" id="UP000219546">
    <property type="component" value="Unassembled WGS sequence"/>
</dbReference>
<sequence length="352" mass="41492">MTRHAFFDNAKFILIFLVVFGHLIQSYIEDFNMVEILYKVIYTFHMPAFILISGFFAKGFKKSGYIKKLSKKLLLPYIIFQLLYSVYYYFLLDKSTIVTDPLNPQWSLWFLISLFCWNLMLFLYTKWKPLAALVIASSVALLVGYVDWIGNYLSLSRTFVFFPFFLLGYYLDQRHFEKCWSWKPRIVSLFTIATVTAFFTIFPELNEKWLLGSKAYEELGAFGIEGMANRLFLFGISLVMSFSFFSFVPTGKTFFTNLGRNTLYVYLLHGFFVKTFRVSDIKNEFHSLENLVWIMVISIFLTWLLSTKMVTVIFQPFIELKIRQFKEIILAGKERTMDLITLKHPHSKNKDI</sequence>
<dbReference type="EMBL" id="OAOP01000008">
    <property type="protein sequence ID" value="SNX73963.1"/>
    <property type="molecule type" value="Genomic_DNA"/>
</dbReference>
<keyword evidence="5" id="KW-0808">Transferase</keyword>
<dbReference type="GO" id="GO:0016747">
    <property type="term" value="F:acyltransferase activity, transferring groups other than amino-acyl groups"/>
    <property type="evidence" value="ECO:0007669"/>
    <property type="project" value="InterPro"/>
</dbReference>
<feature type="transmembrane region" description="Helical" evidence="3">
    <location>
        <begin position="40"/>
        <end position="61"/>
    </location>
</feature>
<dbReference type="Pfam" id="PF01757">
    <property type="entry name" value="Acyl_transf_3"/>
    <property type="match status" value="1"/>
</dbReference>
<feature type="transmembrane region" description="Helical" evidence="3">
    <location>
        <begin position="12"/>
        <end position="28"/>
    </location>
</feature>
<feature type="transmembrane region" description="Helical" evidence="3">
    <location>
        <begin position="231"/>
        <end position="251"/>
    </location>
</feature>
<feature type="transmembrane region" description="Helical" evidence="3">
    <location>
        <begin position="106"/>
        <end position="123"/>
    </location>
</feature>
<dbReference type="InterPro" id="IPR002656">
    <property type="entry name" value="Acyl_transf_3_dom"/>
</dbReference>
<gene>
    <name evidence="5" type="ORF">SAMN05877753_10860</name>
</gene>
<feature type="transmembrane region" description="Helical" evidence="3">
    <location>
        <begin position="73"/>
        <end position="91"/>
    </location>
</feature>
<feature type="transmembrane region" description="Helical" evidence="3">
    <location>
        <begin position="130"/>
        <end position="146"/>
    </location>
</feature>
<evidence type="ECO:0000313" key="6">
    <source>
        <dbReference type="Proteomes" id="UP000219546"/>
    </source>
</evidence>
<dbReference type="PANTHER" id="PTHR37312">
    <property type="entry name" value="MEMBRANE-BOUND ACYLTRANSFERASE YKRP-RELATED"/>
    <property type="match status" value="1"/>
</dbReference>
<keyword evidence="3" id="KW-0812">Transmembrane</keyword>
<feature type="transmembrane region" description="Helical" evidence="3">
    <location>
        <begin position="291"/>
        <end position="314"/>
    </location>
</feature>
<comment type="similarity">
    <text evidence="2">Belongs to the acyltransferase 3 family.</text>
</comment>
<feature type="transmembrane region" description="Helical" evidence="3">
    <location>
        <begin position="152"/>
        <end position="172"/>
    </location>
</feature>
<proteinExistence type="inferred from homology"/>
<accession>A0A285D496</accession>
<keyword evidence="3" id="KW-0472">Membrane</keyword>
<dbReference type="PANTHER" id="PTHR37312:SF1">
    <property type="entry name" value="MEMBRANE-BOUND ACYLTRANSFERASE YKRP-RELATED"/>
    <property type="match status" value="1"/>
</dbReference>
<organism evidence="5 6">
    <name type="scientific">Bacillus oleivorans</name>
    <dbReference type="NCBI Taxonomy" id="1448271"/>
    <lineage>
        <taxon>Bacteria</taxon>
        <taxon>Bacillati</taxon>
        <taxon>Bacillota</taxon>
        <taxon>Bacilli</taxon>
        <taxon>Bacillales</taxon>
        <taxon>Bacillaceae</taxon>
        <taxon>Bacillus</taxon>
    </lineage>
</organism>
<keyword evidence="3" id="KW-1133">Transmembrane helix</keyword>
<evidence type="ECO:0000259" key="4">
    <source>
        <dbReference type="Pfam" id="PF01757"/>
    </source>
</evidence>
<protein>
    <submittedName>
        <fullName evidence="5">Fucose 4-O-acetylase-like acetyltransferase</fullName>
    </submittedName>
</protein>
<keyword evidence="6" id="KW-1185">Reference proteome</keyword>
<evidence type="ECO:0000313" key="5">
    <source>
        <dbReference type="EMBL" id="SNX73963.1"/>
    </source>
</evidence>
<evidence type="ECO:0000256" key="3">
    <source>
        <dbReference type="SAM" id="Phobius"/>
    </source>
</evidence>
<dbReference type="RefSeq" id="WP_342745894.1">
    <property type="nucleotide sequence ID" value="NZ_JBEPMQ010000008.1"/>
</dbReference>
<dbReference type="InterPro" id="IPR052734">
    <property type="entry name" value="Nod_factor_acetyltransferase"/>
</dbReference>
<name>A0A285D496_9BACI</name>
<feature type="domain" description="Acyltransferase 3" evidence="4">
    <location>
        <begin position="5"/>
        <end position="306"/>
    </location>
</feature>
<feature type="transmembrane region" description="Helical" evidence="3">
    <location>
        <begin position="184"/>
        <end position="202"/>
    </location>
</feature>
<dbReference type="AlphaFoldDB" id="A0A285D496"/>
<comment type="subcellular location">
    <subcellularLocation>
        <location evidence="1">Membrane</location>
    </subcellularLocation>
</comment>
<evidence type="ECO:0000256" key="1">
    <source>
        <dbReference type="ARBA" id="ARBA00004370"/>
    </source>
</evidence>
<evidence type="ECO:0000256" key="2">
    <source>
        <dbReference type="ARBA" id="ARBA00007400"/>
    </source>
</evidence>